<keyword evidence="4" id="KW-1185">Reference proteome</keyword>
<evidence type="ECO:0000313" key="4">
    <source>
        <dbReference type="Proteomes" id="UP000013827"/>
    </source>
</evidence>
<dbReference type="EnsemblProtists" id="EOD07540">
    <property type="protein sequence ID" value="EOD07540"/>
    <property type="gene ID" value="EMIHUDRAFT_438583"/>
</dbReference>
<dbReference type="RefSeq" id="XP_005776904.1">
    <property type="nucleotide sequence ID" value="XM_005776847.1"/>
</dbReference>
<dbReference type="GeneID" id="17270060"/>
<feature type="region of interest" description="Disordered" evidence="1">
    <location>
        <begin position="234"/>
        <end position="264"/>
    </location>
</feature>
<evidence type="ECO:0000259" key="2">
    <source>
        <dbReference type="Pfam" id="PF01551"/>
    </source>
</evidence>
<evidence type="ECO:0000313" key="3">
    <source>
        <dbReference type="EnsemblProtists" id="EOD24475"/>
    </source>
</evidence>
<proteinExistence type="predicted"/>
<evidence type="ECO:0000256" key="1">
    <source>
        <dbReference type="SAM" id="MobiDB-lite"/>
    </source>
</evidence>
<feature type="domain" description="M23ase beta-sheet core" evidence="2">
    <location>
        <begin position="68"/>
        <end position="164"/>
    </location>
</feature>
<dbReference type="CDD" id="cd12797">
    <property type="entry name" value="M23_peptidase"/>
    <property type="match status" value="1"/>
</dbReference>
<dbReference type="AlphaFoldDB" id="A0A0D3JLU0"/>
<reference evidence="3" key="2">
    <citation type="submission" date="2024-10" db="UniProtKB">
        <authorList>
            <consortium name="EnsemblProtists"/>
        </authorList>
    </citation>
    <scope>IDENTIFICATION</scope>
</reference>
<dbReference type="Gene3D" id="2.70.70.10">
    <property type="entry name" value="Glucose Permease (Domain IIA)"/>
    <property type="match status" value="1"/>
</dbReference>
<dbReference type="GeneID" id="17253690"/>
<dbReference type="eggNOG" id="ENOG502SCR8">
    <property type="taxonomic scope" value="Eukaryota"/>
</dbReference>
<dbReference type="KEGG" id="ehx:EMIHUDRAFT_443824"/>
<dbReference type="EnsemblProtists" id="EOD24475">
    <property type="protein sequence ID" value="EOD24475"/>
    <property type="gene ID" value="EMIHUDRAFT_443824"/>
</dbReference>
<dbReference type="PANTHER" id="PTHR21666">
    <property type="entry name" value="PEPTIDASE-RELATED"/>
    <property type="match status" value="1"/>
</dbReference>
<feature type="compositionally biased region" description="Low complexity" evidence="1">
    <location>
        <begin position="179"/>
        <end position="202"/>
    </location>
</feature>
<organism evidence="3 4">
    <name type="scientific">Emiliania huxleyi (strain CCMP1516)</name>
    <dbReference type="NCBI Taxonomy" id="280463"/>
    <lineage>
        <taxon>Eukaryota</taxon>
        <taxon>Haptista</taxon>
        <taxon>Haptophyta</taxon>
        <taxon>Prymnesiophyceae</taxon>
        <taxon>Isochrysidales</taxon>
        <taxon>Noelaerhabdaceae</taxon>
        <taxon>Emiliania</taxon>
    </lineage>
</organism>
<dbReference type="InterPro" id="IPR011055">
    <property type="entry name" value="Dup_hybrid_motif"/>
</dbReference>
<dbReference type="KEGG" id="ehx:EMIHUDRAFT_438583"/>
<dbReference type="Proteomes" id="UP000013827">
    <property type="component" value="Unassembled WGS sequence"/>
</dbReference>
<feature type="region of interest" description="Disordered" evidence="1">
    <location>
        <begin position="179"/>
        <end position="215"/>
    </location>
</feature>
<dbReference type="RefSeq" id="XP_005759969.1">
    <property type="nucleotide sequence ID" value="XM_005759912.1"/>
</dbReference>
<dbReference type="InterPro" id="IPR050570">
    <property type="entry name" value="Cell_wall_metabolism_enzyme"/>
</dbReference>
<dbReference type="HOGENOM" id="CLU_817426_0_0_1"/>
<sequence length="340" mass="36039">MCRGRQAETSLSEKPVSILWRLPFRLPSPKPSRVPRCCRALARAGRPPEGMLVQGVDGASTHRDELSYAYDWALAVGTPVLAARAGVVVEACDVFRAGAPKPEYRPLANHVVLRHADGLYSRYFHLKQGSLRTSVGAAVSVGQPIAASGNTGFSSGPHLHFDVTDSTPTETSLLSVERTATQQQRAGGAAGAGATDTAADATDAAKEAPPPPGLVSGTVKSAAAAFCFALPPASSPLSPSARREGQGSARPPHRRASARVGAPRSYWATLPPQTRLSPPATAPSCCCAAACTLTLSTRCGAPRRPARWRWSWSTTSPCPPCTRWGGVRPHRERRRRACQR</sequence>
<dbReference type="Pfam" id="PF01551">
    <property type="entry name" value="Peptidase_M23"/>
    <property type="match status" value="1"/>
</dbReference>
<accession>A0A0D3JLU0</accession>
<dbReference type="PANTHER" id="PTHR21666:SF270">
    <property type="entry name" value="MUREIN HYDROLASE ACTIVATOR ENVC"/>
    <property type="match status" value="1"/>
</dbReference>
<protein>
    <recommendedName>
        <fullName evidence="2">M23ase beta-sheet core domain-containing protein</fullName>
    </recommendedName>
</protein>
<dbReference type="PaxDb" id="2903-EOD07540"/>
<dbReference type="GO" id="GO:0004222">
    <property type="term" value="F:metalloendopeptidase activity"/>
    <property type="evidence" value="ECO:0007669"/>
    <property type="project" value="TreeGrafter"/>
</dbReference>
<dbReference type="InterPro" id="IPR016047">
    <property type="entry name" value="M23ase_b-sheet_dom"/>
</dbReference>
<dbReference type="SUPFAM" id="SSF51261">
    <property type="entry name" value="Duplicated hybrid motif"/>
    <property type="match status" value="1"/>
</dbReference>
<reference evidence="4" key="1">
    <citation type="journal article" date="2013" name="Nature">
        <title>Pan genome of the phytoplankton Emiliania underpins its global distribution.</title>
        <authorList>
            <person name="Read B.A."/>
            <person name="Kegel J."/>
            <person name="Klute M.J."/>
            <person name="Kuo A."/>
            <person name="Lefebvre S.C."/>
            <person name="Maumus F."/>
            <person name="Mayer C."/>
            <person name="Miller J."/>
            <person name="Monier A."/>
            <person name="Salamov A."/>
            <person name="Young J."/>
            <person name="Aguilar M."/>
            <person name="Claverie J.M."/>
            <person name="Frickenhaus S."/>
            <person name="Gonzalez K."/>
            <person name="Herman E.K."/>
            <person name="Lin Y.C."/>
            <person name="Napier J."/>
            <person name="Ogata H."/>
            <person name="Sarno A.F."/>
            <person name="Shmutz J."/>
            <person name="Schroeder D."/>
            <person name="de Vargas C."/>
            <person name="Verret F."/>
            <person name="von Dassow P."/>
            <person name="Valentin K."/>
            <person name="Van de Peer Y."/>
            <person name="Wheeler G."/>
            <person name="Dacks J.B."/>
            <person name="Delwiche C.F."/>
            <person name="Dyhrman S.T."/>
            <person name="Glockner G."/>
            <person name="John U."/>
            <person name="Richards T."/>
            <person name="Worden A.Z."/>
            <person name="Zhang X."/>
            <person name="Grigoriev I.V."/>
            <person name="Allen A.E."/>
            <person name="Bidle K."/>
            <person name="Borodovsky M."/>
            <person name="Bowler C."/>
            <person name="Brownlee C."/>
            <person name="Cock J.M."/>
            <person name="Elias M."/>
            <person name="Gladyshev V.N."/>
            <person name="Groth M."/>
            <person name="Guda C."/>
            <person name="Hadaegh A."/>
            <person name="Iglesias-Rodriguez M.D."/>
            <person name="Jenkins J."/>
            <person name="Jones B.M."/>
            <person name="Lawson T."/>
            <person name="Leese F."/>
            <person name="Lindquist E."/>
            <person name="Lobanov A."/>
            <person name="Lomsadze A."/>
            <person name="Malik S.B."/>
            <person name="Marsh M.E."/>
            <person name="Mackinder L."/>
            <person name="Mock T."/>
            <person name="Mueller-Roeber B."/>
            <person name="Pagarete A."/>
            <person name="Parker M."/>
            <person name="Probert I."/>
            <person name="Quesneville H."/>
            <person name="Raines C."/>
            <person name="Rensing S.A."/>
            <person name="Riano-Pachon D.M."/>
            <person name="Richier S."/>
            <person name="Rokitta S."/>
            <person name="Shiraiwa Y."/>
            <person name="Soanes D.M."/>
            <person name="van der Giezen M."/>
            <person name="Wahlund T.M."/>
            <person name="Williams B."/>
            <person name="Wilson W."/>
            <person name="Wolfe G."/>
            <person name="Wurch L.L."/>
        </authorList>
    </citation>
    <scope>NUCLEOTIDE SEQUENCE</scope>
</reference>
<name>A0A0D3JLU0_EMIH1</name>